<reference evidence="2" key="1">
    <citation type="submission" date="2010-07" db="EMBL/GenBank/DDBJ databases">
        <title>Complete sequence of Clostridium saccharolyticum WM1.</title>
        <authorList>
            <consortium name="US DOE Joint Genome Institute"/>
            <person name="Lucas S."/>
            <person name="Copeland A."/>
            <person name="Lapidus A."/>
            <person name="Cheng J.-F."/>
            <person name="Bruce D."/>
            <person name="Goodwin L."/>
            <person name="Pitluck S."/>
            <person name="Chertkov O."/>
            <person name="Detter J.C."/>
            <person name="Han C."/>
            <person name="Tapia R."/>
            <person name="Land M."/>
            <person name="Hauser L."/>
            <person name="Chang Y.-J."/>
            <person name="Jeffries C."/>
            <person name="Kyrpides N."/>
            <person name="Ivanova N."/>
            <person name="Mikhailova N."/>
            <person name="Mouttaki H."/>
            <person name="Lin L."/>
            <person name="Zhou J."/>
            <person name="Hemme C.L."/>
            <person name="Woyke T."/>
        </authorList>
    </citation>
    <scope>NUCLEOTIDE SEQUENCE [LARGE SCALE GENOMIC DNA]</scope>
    <source>
        <strain evidence="2">WM1</strain>
    </source>
</reference>
<keyword evidence="2" id="KW-0378">Hydrolase</keyword>
<dbReference type="GO" id="GO:0004519">
    <property type="term" value="F:endonuclease activity"/>
    <property type="evidence" value="ECO:0007669"/>
    <property type="project" value="UniProtKB-KW"/>
</dbReference>
<sequence length="618" mass="72455">MQITSVHIKNFKSIRDMEIQGVENALILVGKNNTGKTGILDAIRAAAGAYEVTEEDFNEKKQNIEIALTLAITPEDLASFHRCGVVSQYKRFEAWLHDFETKLPSYRNGSLTFTYQINWNGVVRYKDGYRKNNRYIRDIFPRLYYIHSERDLDQFQNDLLLFQEDDQLVKLRTQVCMFDGARVCNQCFKCIGLINRKRPEELQIYETAKLLEYKMYQLNLNDFSQKVNENYRKNGGYEEIRFSLNSNPSEMFKVTAETYHAERGKLSPINNLSNGMKSLYMLSLLETYTEDEKRIPSIVIVEDPEIFLHPQLQKISSEILYRLSKKNQVIFTTHSPGMLFNFTSRQIRQVVLDRGGYSVVRDRTDIDAILDDLGYGANDLLGVSFVFIVEGKQDKSRLPLLLEKYYSEIYDKEGNLSRISIITTNSCTNIKTYANLKYMNQVYLRDQFLMIRDGDGKNPEELAGQLCRYYDERSGEDIDKLPKVTRRNVLILKYYSFENYFLNPTVMAALGVVEHEEAFYQTLFDKWQEYLCRLKSGKQLVEVLGKDLESMEELKAHMEEFRIHMRGHNLYDIFYGPYKKQEGELLKKYIDLAPREDFKDILDAIDRFVYFESRKTQP</sequence>
<evidence type="ECO:0000313" key="2">
    <source>
        <dbReference type="EMBL" id="ADL03956.1"/>
    </source>
</evidence>
<feature type="domain" description="Endonuclease GajA/Old nuclease/RecF-like AAA" evidence="1">
    <location>
        <begin position="1"/>
        <end position="338"/>
    </location>
</feature>
<proteinExistence type="predicted"/>
<name>D9R8Y1_LACSW</name>
<dbReference type="InterPro" id="IPR027417">
    <property type="entry name" value="P-loop_NTPase"/>
</dbReference>
<accession>D9R8Y1</accession>
<dbReference type="InterPro" id="IPR041685">
    <property type="entry name" value="AAA_GajA/Old/RecF-like"/>
</dbReference>
<dbReference type="KEGG" id="csh:Closa_1353"/>
<dbReference type="InterPro" id="IPR051396">
    <property type="entry name" value="Bact_Antivir_Def_Nuclease"/>
</dbReference>
<dbReference type="AlphaFoldDB" id="D9R8Y1"/>
<gene>
    <name evidence="2" type="ordered locus">Closa_1353</name>
</gene>
<dbReference type="RefSeq" id="WP_013272051.1">
    <property type="nucleotide sequence ID" value="NC_014376.1"/>
</dbReference>
<keyword evidence="2" id="KW-0540">Nuclease</keyword>
<dbReference type="Proteomes" id="UP000001662">
    <property type="component" value="Chromosome"/>
</dbReference>
<dbReference type="Pfam" id="PF13175">
    <property type="entry name" value="AAA_15"/>
    <property type="match status" value="1"/>
</dbReference>
<evidence type="ECO:0000259" key="1">
    <source>
        <dbReference type="Pfam" id="PF13175"/>
    </source>
</evidence>
<dbReference type="EMBL" id="CP002109">
    <property type="protein sequence ID" value="ADL03956.1"/>
    <property type="molecule type" value="Genomic_DNA"/>
</dbReference>
<dbReference type="STRING" id="610130.Closa_1353"/>
<dbReference type="HOGENOM" id="CLU_025425_0_0_9"/>
<dbReference type="SUPFAM" id="SSF52540">
    <property type="entry name" value="P-loop containing nucleoside triphosphate hydrolases"/>
    <property type="match status" value="1"/>
</dbReference>
<dbReference type="eggNOG" id="COG4637">
    <property type="taxonomic scope" value="Bacteria"/>
</dbReference>
<dbReference type="PaxDb" id="610130-Closa_1353"/>
<dbReference type="OrthoDB" id="1093370at2"/>
<keyword evidence="3" id="KW-1185">Reference proteome</keyword>
<dbReference type="Gene3D" id="3.40.50.300">
    <property type="entry name" value="P-loop containing nucleotide triphosphate hydrolases"/>
    <property type="match status" value="1"/>
</dbReference>
<dbReference type="PANTHER" id="PTHR43581">
    <property type="entry name" value="ATP/GTP PHOSPHATASE"/>
    <property type="match status" value="1"/>
</dbReference>
<keyword evidence="2" id="KW-0255">Endonuclease</keyword>
<evidence type="ECO:0000313" key="3">
    <source>
        <dbReference type="Proteomes" id="UP000001662"/>
    </source>
</evidence>
<organism evidence="2 3">
    <name type="scientific">Lacrimispora saccharolytica (strain ATCC 35040 / DSM 2544 / NRCC 2533 / WM1)</name>
    <name type="common">Clostridium saccharolyticum</name>
    <dbReference type="NCBI Taxonomy" id="610130"/>
    <lineage>
        <taxon>Bacteria</taxon>
        <taxon>Bacillati</taxon>
        <taxon>Bacillota</taxon>
        <taxon>Clostridia</taxon>
        <taxon>Lachnospirales</taxon>
        <taxon>Lachnospiraceae</taxon>
        <taxon>Lacrimispora</taxon>
    </lineage>
</organism>
<protein>
    <submittedName>
        <fullName evidence="2">ATP-dependent OLD family endonuclease</fullName>
    </submittedName>
</protein>
<dbReference type="PANTHER" id="PTHR43581:SF4">
    <property type="entry name" value="ATP_GTP PHOSPHATASE"/>
    <property type="match status" value="1"/>
</dbReference>